<dbReference type="AlphaFoldDB" id="A0A7J2U516"/>
<evidence type="ECO:0000256" key="1">
    <source>
        <dbReference type="SAM" id="Phobius"/>
    </source>
</evidence>
<reference evidence="2" key="1">
    <citation type="journal article" date="2020" name="mSystems">
        <title>Genome- and Community-Level Interaction Insights into Carbon Utilization and Element Cycling Functions of Hydrothermarchaeota in Hydrothermal Sediment.</title>
        <authorList>
            <person name="Zhou Z."/>
            <person name="Liu Y."/>
            <person name="Xu W."/>
            <person name="Pan J."/>
            <person name="Luo Z.H."/>
            <person name="Li M."/>
        </authorList>
    </citation>
    <scope>NUCLEOTIDE SEQUENCE [LARGE SCALE GENOMIC DNA]</scope>
    <source>
        <strain evidence="2">SpSt-125</strain>
    </source>
</reference>
<keyword evidence="1" id="KW-1133">Transmembrane helix</keyword>
<protein>
    <submittedName>
        <fullName evidence="2">Uncharacterized protein</fullName>
    </submittedName>
</protein>
<accession>A0A7J2U516</accession>
<dbReference type="EMBL" id="DSEU01000070">
    <property type="protein sequence ID" value="HEM67894.1"/>
    <property type="molecule type" value="Genomic_DNA"/>
</dbReference>
<keyword evidence="1" id="KW-0812">Transmembrane</keyword>
<gene>
    <name evidence="2" type="ORF">ENO26_10095</name>
</gene>
<name>A0A7J2U516_9CREN</name>
<proteinExistence type="predicted"/>
<keyword evidence="1" id="KW-0472">Membrane</keyword>
<evidence type="ECO:0000313" key="2">
    <source>
        <dbReference type="EMBL" id="HEM67894.1"/>
    </source>
</evidence>
<sequence>MKFSTKSAIMLLITLICINAFHFMATLQSTAFSTPKIFFYGAEKPQLLAVLRDLPSAINGSSNVSVYLRGGKPAVITFEEFDKLIMLGVDIKINNISLENLSLSSYMLELGGFYAKMSYYTSDSQITVYTMPLYTAKSIYVSVCPSKPNTITVITFALNISTGYAILKASENSLLIEVNGSPVKLLIMPSIRAMRTTNTSIEVDVPTSSGSCMNTIIIFGKSYEIEEDTLVQYIYYTAHVFGKLLVKYPIIQTTNYQVSSLYMLSLFNTINMLSSKGLEDSYIGVLPTEMLSHLYISMLINNSLSCNHFISHLSSIDDAYVSAAMLYFYLARNECNEHSNMQYVLNILKVLINATTSNNTLELVKAYSALNFLELVASLKGYSDIAFQISMYKNLVEDKLRNLYTGIRYLTKAGETTLSYGNIVEAAAISAYTVPNSESHISSVANFILHADISKIHVERMLASDAVESLAQHGYADQALKLVSAYFRDVLYNGVPCVDFYRAVIKGFLGINVVVSGVSISPQLPLLLANISLTMGKTCINYVNWGSEVDSMYIDSFLHIQPVISWYSWFKSRAIVVMLRRRPLFEMCVGVVRRGVPLANETVYVFTSNGFSSIGITNSSGVLCTIIPCNDQWVHLVVKNLSISLNLEEFSCKRFYLVVDLAKEQQNISELTVEVENTIKGQKALNASVNQLAFSIQKIQYDVLNMRQNLSNAMTQITTVNVLQSFLNRVVYIVIGIALFSLALSILALWRRK</sequence>
<organism evidence="2">
    <name type="scientific">Ignisphaera aggregans</name>
    <dbReference type="NCBI Taxonomy" id="334771"/>
    <lineage>
        <taxon>Archaea</taxon>
        <taxon>Thermoproteota</taxon>
        <taxon>Thermoprotei</taxon>
        <taxon>Desulfurococcales</taxon>
        <taxon>Desulfurococcaceae</taxon>
        <taxon>Ignisphaera</taxon>
    </lineage>
</organism>
<feature type="transmembrane region" description="Helical" evidence="1">
    <location>
        <begin position="730"/>
        <end position="750"/>
    </location>
</feature>
<comment type="caution">
    <text evidence="2">The sequence shown here is derived from an EMBL/GenBank/DDBJ whole genome shotgun (WGS) entry which is preliminary data.</text>
</comment>